<feature type="non-terminal residue" evidence="2">
    <location>
        <position position="1"/>
    </location>
</feature>
<dbReference type="EMBL" id="CAJOBA010070376">
    <property type="protein sequence ID" value="CAF4388018.1"/>
    <property type="molecule type" value="Genomic_DNA"/>
</dbReference>
<dbReference type="Proteomes" id="UP000682733">
    <property type="component" value="Unassembled WGS sequence"/>
</dbReference>
<accession>A0A816CJF8</accession>
<dbReference type="EMBL" id="CAJOBC010109514">
    <property type="protein sequence ID" value="CAF4519497.1"/>
    <property type="molecule type" value="Genomic_DNA"/>
</dbReference>
<dbReference type="EMBL" id="CAJNOQ010042038">
    <property type="protein sequence ID" value="CAF1625737.1"/>
    <property type="molecule type" value="Genomic_DNA"/>
</dbReference>
<name>A0A816CJF8_9BILA</name>
<evidence type="ECO:0000313" key="5">
    <source>
        <dbReference type="Proteomes" id="UP000663829"/>
    </source>
</evidence>
<evidence type="ECO:0000313" key="1">
    <source>
        <dbReference type="EMBL" id="CAF1586442.1"/>
    </source>
</evidence>
<sequence length="90" mass="10684">MDLSQKFCEKCSVYCEDNEKLRILNTQKQEENLKLIYDLSLAKAECEKENKLRTDIEQKLHNANKLAEQDHYKRLQKFEYYSMTAASNST</sequence>
<evidence type="ECO:0000313" key="3">
    <source>
        <dbReference type="EMBL" id="CAF4388018.1"/>
    </source>
</evidence>
<keyword evidence="5" id="KW-1185">Reference proteome</keyword>
<evidence type="ECO:0000313" key="2">
    <source>
        <dbReference type="EMBL" id="CAF1625737.1"/>
    </source>
</evidence>
<gene>
    <name evidence="2" type="ORF">GPM918_LOCUS44023</name>
    <name evidence="1" type="ORF">OVA965_LOCUS41282</name>
    <name evidence="4" type="ORF">SRO942_LOCUS45700</name>
    <name evidence="3" type="ORF">TMI583_LOCUS42887</name>
</gene>
<dbReference type="Proteomes" id="UP000663829">
    <property type="component" value="Unassembled WGS sequence"/>
</dbReference>
<reference evidence="2" key="1">
    <citation type="submission" date="2021-02" db="EMBL/GenBank/DDBJ databases">
        <authorList>
            <person name="Nowell W R."/>
        </authorList>
    </citation>
    <scope>NUCLEOTIDE SEQUENCE</scope>
</reference>
<dbReference type="Proteomes" id="UP000677228">
    <property type="component" value="Unassembled WGS sequence"/>
</dbReference>
<organism evidence="2 5">
    <name type="scientific">Didymodactylos carnosus</name>
    <dbReference type="NCBI Taxonomy" id="1234261"/>
    <lineage>
        <taxon>Eukaryota</taxon>
        <taxon>Metazoa</taxon>
        <taxon>Spiralia</taxon>
        <taxon>Gnathifera</taxon>
        <taxon>Rotifera</taxon>
        <taxon>Eurotatoria</taxon>
        <taxon>Bdelloidea</taxon>
        <taxon>Philodinida</taxon>
        <taxon>Philodinidae</taxon>
        <taxon>Didymodactylos</taxon>
    </lineage>
</organism>
<proteinExistence type="predicted"/>
<dbReference type="Proteomes" id="UP000681722">
    <property type="component" value="Unassembled WGS sequence"/>
</dbReference>
<dbReference type="EMBL" id="CAJNOK010047130">
    <property type="protein sequence ID" value="CAF1586442.1"/>
    <property type="molecule type" value="Genomic_DNA"/>
</dbReference>
<evidence type="ECO:0000313" key="4">
    <source>
        <dbReference type="EMBL" id="CAF4519497.1"/>
    </source>
</evidence>
<comment type="caution">
    <text evidence="2">The sequence shown here is derived from an EMBL/GenBank/DDBJ whole genome shotgun (WGS) entry which is preliminary data.</text>
</comment>
<dbReference type="AlphaFoldDB" id="A0A816CJF8"/>
<protein>
    <submittedName>
        <fullName evidence="2">Uncharacterized protein</fullName>
    </submittedName>
</protein>